<gene>
    <name evidence="7" type="ORF">BS1321_00965</name>
</gene>
<dbReference type="AlphaFoldDB" id="A0A223EBR9"/>
<evidence type="ECO:0000256" key="5">
    <source>
        <dbReference type="ARBA" id="ARBA00023136"/>
    </source>
</evidence>
<sequence>MLLIDKYAYFNGLKDVHPLEKMVFALSLLLFSLTVRDMTVSLITFTVMSALIIFAAKIPLSYYLKLLLLPGFFIISGTITILFSFTSKFTSISNIWWSWEVGNWQIFISDDSVGTVINLITVVLGSISCLYFLTLTTPITVILSVMRKLKVPSLLVDLIELTYRFIFIFLETALAIHQSQASRLGYGSLRKGIRSLGLLISSLFLGVLQRSGHLTMAMNARGYQENLSYIEDTYTYSSRNCLVAIVILGSLIFINGFL</sequence>
<keyword evidence="5 6" id="KW-0472">Membrane</keyword>
<evidence type="ECO:0000256" key="6">
    <source>
        <dbReference type="SAM" id="Phobius"/>
    </source>
</evidence>
<dbReference type="InterPro" id="IPR003339">
    <property type="entry name" value="ABC/ECF_trnsptr_transmembrane"/>
</dbReference>
<comment type="subcellular location">
    <subcellularLocation>
        <location evidence="1">Cell membrane</location>
        <topology evidence="1">Multi-pass membrane protein</topology>
    </subcellularLocation>
</comment>
<evidence type="ECO:0000313" key="7">
    <source>
        <dbReference type="EMBL" id="ASS92670.1"/>
    </source>
</evidence>
<evidence type="ECO:0000313" key="8">
    <source>
        <dbReference type="Proteomes" id="UP000214618"/>
    </source>
</evidence>
<feature type="transmembrane region" description="Helical" evidence="6">
    <location>
        <begin position="236"/>
        <end position="257"/>
    </location>
</feature>
<dbReference type="NCBIfam" id="TIGR02454">
    <property type="entry name" value="ECF_T_CbiQ"/>
    <property type="match status" value="1"/>
</dbReference>
<dbReference type="GO" id="GO:0043190">
    <property type="term" value="C:ATP-binding cassette (ABC) transporter complex"/>
    <property type="evidence" value="ECO:0007669"/>
    <property type="project" value="InterPro"/>
</dbReference>
<evidence type="ECO:0000256" key="3">
    <source>
        <dbReference type="ARBA" id="ARBA00022692"/>
    </source>
</evidence>
<dbReference type="RefSeq" id="WP_063233505.1">
    <property type="nucleotide sequence ID" value="NZ_BCVO01000009.1"/>
</dbReference>
<protein>
    <submittedName>
        <fullName evidence="7">Cobalt ECF transporter T component CbiQ</fullName>
    </submittedName>
</protein>
<dbReference type="EMBL" id="CP017704">
    <property type="protein sequence ID" value="ASS92670.1"/>
    <property type="molecule type" value="Genomic_DNA"/>
</dbReference>
<dbReference type="Pfam" id="PF02361">
    <property type="entry name" value="CbiQ"/>
    <property type="match status" value="1"/>
</dbReference>
<evidence type="ECO:0000256" key="2">
    <source>
        <dbReference type="ARBA" id="ARBA00022475"/>
    </source>
</evidence>
<dbReference type="Proteomes" id="UP000214618">
    <property type="component" value="Chromosome"/>
</dbReference>
<evidence type="ECO:0000256" key="1">
    <source>
        <dbReference type="ARBA" id="ARBA00004651"/>
    </source>
</evidence>
<feature type="transmembrane region" description="Helical" evidence="6">
    <location>
        <begin position="23"/>
        <end position="56"/>
    </location>
</feature>
<dbReference type="PANTHER" id="PTHR43723:SF1">
    <property type="entry name" value="COBALT TRANSPORT PROTEIN CBIQ"/>
    <property type="match status" value="1"/>
</dbReference>
<dbReference type="GO" id="GO:0006824">
    <property type="term" value="P:cobalt ion transport"/>
    <property type="evidence" value="ECO:0007669"/>
    <property type="project" value="InterPro"/>
</dbReference>
<keyword evidence="4 6" id="KW-1133">Transmembrane helix</keyword>
<reference evidence="7 8" key="1">
    <citation type="submission" date="2016-10" db="EMBL/GenBank/DDBJ databases">
        <title>The whole genome sequencing and assembly of Bacillus simplex DSM 1321 strain.</title>
        <authorList>
            <person name="Park M.-K."/>
            <person name="Lee Y.-J."/>
            <person name="Yi H."/>
            <person name="Bahn Y.-S."/>
            <person name="Kim J.F."/>
            <person name="Lee D.-W."/>
        </authorList>
    </citation>
    <scope>NUCLEOTIDE SEQUENCE [LARGE SCALE GENOMIC DNA]</scope>
    <source>
        <strain evidence="7 8">DSM 1321</strain>
    </source>
</reference>
<dbReference type="CDD" id="cd16914">
    <property type="entry name" value="EcfT"/>
    <property type="match status" value="1"/>
</dbReference>
<accession>A0A223EBR9</accession>
<keyword evidence="3 6" id="KW-0812">Transmembrane</keyword>
<organism evidence="7 8">
    <name type="scientific">Peribacillus simplex NBRC 15720 = DSM 1321</name>
    <dbReference type="NCBI Taxonomy" id="1349754"/>
    <lineage>
        <taxon>Bacteria</taxon>
        <taxon>Bacillati</taxon>
        <taxon>Bacillota</taxon>
        <taxon>Bacilli</taxon>
        <taxon>Bacillales</taxon>
        <taxon>Bacillaceae</taxon>
        <taxon>Peribacillus</taxon>
    </lineage>
</organism>
<keyword evidence="2" id="KW-1003">Cell membrane</keyword>
<dbReference type="InterPro" id="IPR052770">
    <property type="entry name" value="Cobalt_transport_CbiQ"/>
</dbReference>
<evidence type="ECO:0000256" key="4">
    <source>
        <dbReference type="ARBA" id="ARBA00022989"/>
    </source>
</evidence>
<dbReference type="InterPro" id="IPR012809">
    <property type="entry name" value="ECF_CbiQ"/>
</dbReference>
<feature type="transmembrane region" description="Helical" evidence="6">
    <location>
        <begin position="62"/>
        <end position="85"/>
    </location>
</feature>
<name>A0A223EBR9_9BACI</name>
<proteinExistence type="predicted"/>
<feature type="transmembrane region" description="Helical" evidence="6">
    <location>
        <begin position="113"/>
        <end position="134"/>
    </location>
</feature>
<dbReference type="OrthoDB" id="9815246at2"/>
<feature type="transmembrane region" description="Helical" evidence="6">
    <location>
        <begin position="196"/>
        <end position="216"/>
    </location>
</feature>
<dbReference type="PANTHER" id="PTHR43723">
    <property type="entry name" value="COBALT TRANSPORT PROTEIN CBIQ"/>
    <property type="match status" value="1"/>
</dbReference>
<feature type="transmembrane region" description="Helical" evidence="6">
    <location>
        <begin position="154"/>
        <end position="176"/>
    </location>
</feature>